<name>A0ABV0Y0I9_9TELE</name>
<gene>
    <name evidence="1" type="ORF">AMECASPLE_010583</name>
</gene>
<comment type="caution">
    <text evidence="1">The sequence shown here is derived from an EMBL/GenBank/DDBJ whole genome shotgun (WGS) entry which is preliminary data.</text>
</comment>
<organism evidence="1 2">
    <name type="scientific">Ameca splendens</name>
    <dbReference type="NCBI Taxonomy" id="208324"/>
    <lineage>
        <taxon>Eukaryota</taxon>
        <taxon>Metazoa</taxon>
        <taxon>Chordata</taxon>
        <taxon>Craniata</taxon>
        <taxon>Vertebrata</taxon>
        <taxon>Euteleostomi</taxon>
        <taxon>Actinopterygii</taxon>
        <taxon>Neopterygii</taxon>
        <taxon>Teleostei</taxon>
        <taxon>Neoteleostei</taxon>
        <taxon>Acanthomorphata</taxon>
        <taxon>Ovalentaria</taxon>
        <taxon>Atherinomorphae</taxon>
        <taxon>Cyprinodontiformes</taxon>
        <taxon>Goodeidae</taxon>
        <taxon>Ameca</taxon>
    </lineage>
</organism>
<keyword evidence="2" id="KW-1185">Reference proteome</keyword>
<proteinExistence type="predicted"/>
<dbReference type="Proteomes" id="UP001469553">
    <property type="component" value="Unassembled WGS sequence"/>
</dbReference>
<reference evidence="1 2" key="1">
    <citation type="submission" date="2021-06" db="EMBL/GenBank/DDBJ databases">
        <authorList>
            <person name="Palmer J.M."/>
        </authorList>
    </citation>
    <scope>NUCLEOTIDE SEQUENCE [LARGE SCALE GENOMIC DNA]</scope>
    <source>
        <strain evidence="1 2">AS_MEX2019</strain>
        <tissue evidence="1">Muscle</tissue>
    </source>
</reference>
<accession>A0ABV0Y0I9</accession>
<evidence type="ECO:0000313" key="1">
    <source>
        <dbReference type="EMBL" id="MEQ2287261.1"/>
    </source>
</evidence>
<sequence>MLQYPGTHRLKRPKIKTEPPTTVRLLKVKSTQRCVGTFTAECNDQECKEEALPEEHVPAACVNLDQNTSGNRIQICSGPTAESYRSEDMGGYIPPFEINLEKKINLGTGPRKLMCNMKQTQNRDTFL</sequence>
<dbReference type="EMBL" id="JAHRIP010019426">
    <property type="protein sequence ID" value="MEQ2287261.1"/>
    <property type="molecule type" value="Genomic_DNA"/>
</dbReference>
<protein>
    <submittedName>
        <fullName evidence="1">Uncharacterized protein</fullName>
    </submittedName>
</protein>
<evidence type="ECO:0000313" key="2">
    <source>
        <dbReference type="Proteomes" id="UP001469553"/>
    </source>
</evidence>